<dbReference type="RefSeq" id="WP_349231447.1">
    <property type="nucleotide sequence ID" value="NZ_JBBMFK010000008.1"/>
</dbReference>
<evidence type="ECO:0000259" key="1">
    <source>
        <dbReference type="Pfam" id="PF14505"/>
    </source>
</evidence>
<dbReference type="Pfam" id="PF20999">
    <property type="entry name" value="DUF4438_C"/>
    <property type="match status" value="1"/>
</dbReference>
<dbReference type="Proteomes" id="UP001464378">
    <property type="component" value="Unassembled WGS sequence"/>
</dbReference>
<reference evidence="3 4" key="1">
    <citation type="submission" date="2024-03" db="EMBL/GenBank/DDBJ databases">
        <title>Human intestinal bacterial collection.</title>
        <authorList>
            <person name="Pauvert C."/>
            <person name="Hitch T.C.A."/>
            <person name="Clavel T."/>
        </authorList>
    </citation>
    <scope>NUCLEOTIDE SEQUENCE [LARGE SCALE GENOMIC DNA]</scope>
    <source>
        <strain evidence="3 4">CLA-AP-H29</strain>
    </source>
</reference>
<feature type="domain" description="DUF4438" evidence="2">
    <location>
        <begin position="163"/>
        <end position="286"/>
    </location>
</feature>
<dbReference type="Gene3D" id="2.40.10.170">
    <property type="match status" value="1"/>
</dbReference>
<dbReference type="Gene3D" id="2.102.30.10">
    <property type="entry name" value="tm1086 (SG structure) domain"/>
    <property type="match status" value="1"/>
</dbReference>
<evidence type="ECO:0000313" key="3">
    <source>
        <dbReference type="EMBL" id="MEQ2443135.1"/>
    </source>
</evidence>
<accession>A0ABV1E769</accession>
<organism evidence="3 4">
    <name type="scientific">Pseudoflavonifractor intestinihominis</name>
    <dbReference type="NCBI Taxonomy" id="3133171"/>
    <lineage>
        <taxon>Bacteria</taxon>
        <taxon>Bacillati</taxon>
        <taxon>Bacillota</taxon>
        <taxon>Clostridia</taxon>
        <taxon>Eubacteriales</taxon>
        <taxon>Oscillospiraceae</taxon>
        <taxon>Pseudoflavonifractor</taxon>
    </lineage>
</organism>
<dbReference type="InterPro" id="IPR044910">
    <property type="entry name" value="TM_1086_SG_dom"/>
</dbReference>
<name>A0ABV1E769_9FIRM</name>
<gene>
    <name evidence="3" type="ORF">WMO64_06600</name>
</gene>
<comment type="caution">
    <text evidence="3">The sequence shown here is derived from an EMBL/GenBank/DDBJ whole genome shotgun (WGS) entry which is preliminary data.</text>
</comment>
<dbReference type="InterPro" id="IPR048399">
    <property type="entry name" value="DUF4438_C"/>
</dbReference>
<evidence type="ECO:0000313" key="4">
    <source>
        <dbReference type="Proteomes" id="UP001464378"/>
    </source>
</evidence>
<evidence type="ECO:0000259" key="2">
    <source>
        <dbReference type="Pfam" id="PF20999"/>
    </source>
</evidence>
<dbReference type="Pfam" id="PF14505">
    <property type="entry name" value="DUF4438"/>
    <property type="match status" value="1"/>
</dbReference>
<proteinExistence type="predicted"/>
<protein>
    <submittedName>
        <fullName evidence="3">DUF4438 domain-containing protein</fullName>
    </submittedName>
</protein>
<dbReference type="Gene3D" id="4.10.1180.10">
    <property type="entry name" value="tm1086 domain"/>
    <property type="match status" value="1"/>
</dbReference>
<feature type="domain" description="DUF4438" evidence="1">
    <location>
        <begin position="30"/>
        <end position="161"/>
    </location>
</feature>
<dbReference type="InterPro" id="IPR044909">
    <property type="entry name" value="TM_1086_sf"/>
</dbReference>
<sequence length="292" mass="31494">MSLATNRDKIVRQSVMGRVHHPVLTPQKVYRVGSDGGARFTPAHGAITYDIEIGDSCMGLVGDHIEPGVSSKNADDIENRAYTHLSCIGNVAEVVTGKAAGDKGFVTGTHGGIDHVMIWFSQETLNKMVCDDKILVKAYGQGLALLDYPQVKLMSVDPDLFGKLNIQEEDGHLVVPVSAVIPAYLMGSGLGAMEVFGSDYDIMTRDPASRAEFHLEDLRFGDLVFIQDHQCFHGPDYLRGSGTVGVIIHGDSHLAGHGPGVTPIMTCREPVLVPKLDRNANIAFYLGTKQPG</sequence>
<keyword evidence="4" id="KW-1185">Reference proteome</keyword>
<dbReference type="EMBL" id="JBBMFK010000008">
    <property type="protein sequence ID" value="MEQ2443135.1"/>
    <property type="molecule type" value="Genomic_DNA"/>
</dbReference>
<dbReference type="InterPro" id="IPR029433">
    <property type="entry name" value="DUF4438_N"/>
</dbReference>